<dbReference type="NCBIfam" id="NF041545">
    <property type="entry name" value="GrdB_like_no_Se"/>
    <property type="match status" value="1"/>
</dbReference>
<evidence type="ECO:0000313" key="3">
    <source>
        <dbReference type="EMBL" id="KJQ63122.1"/>
    </source>
</evidence>
<evidence type="ECO:0000256" key="1">
    <source>
        <dbReference type="ARBA" id="ARBA00022933"/>
    </source>
</evidence>
<accession>A0AB34S747</accession>
<dbReference type="AlphaFoldDB" id="A0AB34S747"/>
<keyword evidence="2" id="KW-0560">Oxidoreductase</keyword>
<dbReference type="Proteomes" id="UP000033375">
    <property type="component" value="Unassembled WGS sequence"/>
</dbReference>
<dbReference type="InterPro" id="IPR010187">
    <property type="entry name" value="Various_sel_PB"/>
</dbReference>
<proteinExistence type="predicted"/>
<dbReference type="InterPro" id="IPR048083">
    <property type="entry name" value="GrdB-like"/>
</dbReference>
<sequence length="173" mass="18892">MKIVMIYDQIQAGAGIKDDHMVSLGLNKGVVGPAIMMEPFLKRVNGNVLACLYSGDGFYKENKEEVSRKLCAMVAKLQADIVICGPCFDYKGYAQMAAEVATDINAKTDARALAAMAAECEEVIDAYKDKVRIVKMPKKGAPGLNQALEGMCELAYAMAKREDEDALAKEYCY</sequence>
<dbReference type="EMBL" id="JYGN01000007">
    <property type="protein sequence ID" value="KJQ63122.1"/>
    <property type="molecule type" value="Genomic_DNA"/>
</dbReference>
<comment type="caution">
    <text evidence="3">The sequence shown here is derived from an EMBL/GenBank/DDBJ whole genome shotgun (WGS) entry which is preliminary data.</text>
</comment>
<name>A0AB34S747_STRGN</name>
<dbReference type="GO" id="GO:0050485">
    <property type="term" value="F:oxidoreductase activity, acting on X-H and Y-H to form an X-Y bond, with a disulfide as acceptor"/>
    <property type="evidence" value="ECO:0007669"/>
    <property type="project" value="InterPro"/>
</dbReference>
<dbReference type="Pfam" id="PF07355">
    <property type="entry name" value="GRDB"/>
    <property type="match status" value="1"/>
</dbReference>
<dbReference type="RefSeq" id="WP_045635056.1">
    <property type="nucleotide sequence ID" value="NZ_JAKUXR010000001.1"/>
</dbReference>
<gene>
    <name evidence="3" type="ORF">TZ88_01648</name>
</gene>
<protein>
    <submittedName>
        <fullName evidence="3">Glycine/sarcosine/betaine reductase selenoprotein B (GRDB)</fullName>
    </submittedName>
</protein>
<evidence type="ECO:0000313" key="4">
    <source>
        <dbReference type="Proteomes" id="UP000033375"/>
    </source>
</evidence>
<organism evidence="3 4">
    <name type="scientific">Streptococcus gordonii</name>
    <dbReference type="NCBI Taxonomy" id="1302"/>
    <lineage>
        <taxon>Bacteria</taxon>
        <taxon>Bacillati</taxon>
        <taxon>Bacillota</taxon>
        <taxon>Bacilli</taxon>
        <taxon>Lactobacillales</taxon>
        <taxon>Streptococcaceae</taxon>
        <taxon>Streptococcus</taxon>
    </lineage>
</organism>
<keyword evidence="1" id="KW-0712">Selenocysteine</keyword>
<reference evidence="3 4" key="1">
    <citation type="submission" date="2015-02" db="EMBL/GenBank/DDBJ databases">
        <title>Evolution of amylase-binding proteins of oral streptococcal species.</title>
        <authorList>
            <person name="Haase E.M."/>
        </authorList>
    </citation>
    <scope>NUCLEOTIDE SEQUENCE [LARGE SCALE GENOMIC DNA]</scope>
    <source>
        <strain evidence="4">UB10712</strain>
    </source>
</reference>
<evidence type="ECO:0000256" key="2">
    <source>
        <dbReference type="ARBA" id="ARBA00023002"/>
    </source>
</evidence>